<organism evidence="11 12">
    <name type="scientific">Hyphomonas oceanitis SCH89</name>
    <dbReference type="NCBI Taxonomy" id="1280953"/>
    <lineage>
        <taxon>Bacteria</taxon>
        <taxon>Pseudomonadati</taxon>
        <taxon>Pseudomonadota</taxon>
        <taxon>Alphaproteobacteria</taxon>
        <taxon>Hyphomonadales</taxon>
        <taxon>Hyphomonadaceae</taxon>
        <taxon>Hyphomonas</taxon>
    </lineage>
</organism>
<evidence type="ECO:0000256" key="1">
    <source>
        <dbReference type="ARBA" id="ARBA00004533"/>
    </source>
</evidence>
<name>A0A059G4X4_9PROT</name>
<dbReference type="RefSeq" id="WP_035539338.1">
    <property type="nucleotide sequence ID" value="NZ_ARYL01000020.1"/>
</dbReference>
<keyword evidence="6" id="KW-0653">Protein transport</keyword>
<reference evidence="11 12" key="1">
    <citation type="journal article" date="2014" name="Antonie Van Leeuwenhoek">
        <title>Hyphomonas beringensis sp. nov. and Hyphomonas chukchiensis sp. nov., isolated from surface seawater of the Bering Sea and Chukchi Sea.</title>
        <authorList>
            <person name="Li C."/>
            <person name="Lai Q."/>
            <person name="Li G."/>
            <person name="Dong C."/>
            <person name="Wang J."/>
            <person name="Liao Y."/>
            <person name="Shao Z."/>
        </authorList>
    </citation>
    <scope>NUCLEOTIDE SEQUENCE [LARGE SCALE GENOMIC DNA]</scope>
    <source>
        <strain evidence="11 12">SCH89</strain>
    </source>
</reference>
<evidence type="ECO:0000256" key="2">
    <source>
        <dbReference type="ARBA" id="ARBA00022448"/>
    </source>
</evidence>
<dbReference type="AlphaFoldDB" id="A0A059G4X4"/>
<dbReference type="SUPFAM" id="SSF50156">
    <property type="entry name" value="PDZ domain-like"/>
    <property type="match status" value="1"/>
</dbReference>
<sequence>MRRNPSLWAIWIAGGVGSVFVLHNLAGLTWHALGYVALPNSETTRNFTPLAAPQNRDTIAPLLAWAPFGHRVEAAGPSAVQATLDLKSLKLLAVRVAQGAAPSTATISVDGGPATIFQVGDLVSQGMRLEHVAQRGVVLGVGGRFAELGFASTSPSGGASIQTAGESAAQAPRQETITPAPAAAEIIDAYRQRVMSDPEGLVRQFSLEPSAQGYVVGSNPPAALLAAGLKPGDRVTRVNGASVGNISSDSRLFETVIASGRARVEIDRDGRAIILTFPLH</sequence>
<dbReference type="PATRIC" id="fig|1280953.3.peg.2647"/>
<dbReference type="OrthoDB" id="7631416at2"/>
<evidence type="ECO:0000313" key="11">
    <source>
        <dbReference type="EMBL" id="KDA01867.1"/>
    </source>
</evidence>
<feature type="transmembrane region" description="Helical" evidence="9">
    <location>
        <begin position="7"/>
        <end position="33"/>
    </location>
</feature>
<evidence type="ECO:0000256" key="4">
    <source>
        <dbReference type="ARBA" id="ARBA00022519"/>
    </source>
</evidence>
<dbReference type="eggNOG" id="COG3031">
    <property type="taxonomic scope" value="Bacteria"/>
</dbReference>
<keyword evidence="3" id="KW-1003">Cell membrane</keyword>
<dbReference type="Gene3D" id="2.30.42.10">
    <property type="match status" value="1"/>
</dbReference>
<dbReference type="GO" id="GO:0015031">
    <property type="term" value="P:protein transport"/>
    <property type="evidence" value="ECO:0007669"/>
    <property type="project" value="UniProtKB-KW"/>
</dbReference>
<comment type="caution">
    <text evidence="11">The sequence shown here is derived from an EMBL/GenBank/DDBJ whole genome shotgun (WGS) entry which is preliminary data.</text>
</comment>
<evidence type="ECO:0000256" key="6">
    <source>
        <dbReference type="ARBA" id="ARBA00022927"/>
    </source>
</evidence>
<keyword evidence="7 9" id="KW-1133">Transmembrane helix</keyword>
<accession>A0A059G4X4</accession>
<evidence type="ECO:0000256" key="8">
    <source>
        <dbReference type="ARBA" id="ARBA00023136"/>
    </source>
</evidence>
<dbReference type="InterPro" id="IPR036034">
    <property type="entry name" value="PDZ_sf"/>
</dbReference>
<dbReference type="GO" id="GO:0005886">
    <property type="term" value="C:plasma membrane"/>
    <property type="evidence" value="ECO:0007669"/>
    <property type="project" value="UniProtKB-SubCell"/>
</dbReference>
<keyword evidence="4" id="KW-0997">Cell inner membrane</keyword>
<proteinExistence type="predicted"/>
<dbReference type="STRING" id="1280953.HOC_13159"/>
<dbReference type="Pfam" id="PF11356">
    <property type="entry name" value="T2SSC"/>
    <property type="match status" value="1"/>
</dbReference>
<keyword evidence="8 9" id="KW-0472">Membrane</keyword>
<comment type="subcellular location">
    <subcellularLocation>
        <location evidence="1">Cell inner membrane</location>
    </subcellularLocation>
</comment>
<evidence type="ECO:0000256" key="5">
    <source>
        <dbReference type="ARBA" id="ARBA00022692"/>
    </source>
</evidence>
<keyword evidence="5 9" id="KW-0812">Transmembrane</keyword>
<dbReference type="InterPro" id="IPR024961">
    <property type="entry name" value="T2SS_GspC_N"/>
</dbReference>
<dbReference type="Proteomes" id="UP000024942">
    <property type="component" value="Unassembled WGS sequence"/>
</dbReference>
<keyword evidence="2" id="KW-0813">Transport</keyword>
<feature type="domain" description="Type II secretion system protein GspC N-terminal" evidence="10">
    <location>
        <begin position="19"/>
        <end position="148"/>
    </location>
</feature>
<evidence type="ECO:0000313" key="12">
    <source>
        <dbReference type="Proteomes" id="UP000024942"/>
    </source>
</evidence>
<evidence type="ECO:0000256" key="9">
    <source>
        <dbReference type="SAM" id="Phobius"/>
    </source>
</evidence>
<dbReference type="EMBL" id="ARYL01000020">
    <property type="protein sequence ID" value="KDA01867.1"/>
    <property type="molecule type" value="Genomic_DNA"/>
</dbReference>
<keyword evidence="12" id="KW-1185">Reference proteome</keyword>
<evidence type="ECO:0000259" key="10">
    <source>
        <dbReference type="Pfam" id="PF11356"/>
    </source>
</evidence>
<gene>
    <name evidence="11" type="ORF">HOC_13159</name>
</gene>
<evidence type="ECO:0000256" key="7">
    <source>
        <dbReference type="ARBA" id="ARBA00022989"/>
    </source>
</evidence>
<protein>
    <submittedName>
        <fullName evidence="11">General secretion pathway protein C</fullName>
    </submittedName>
</protein>
<dbReference type="Gene3D" id="2.30.30.830">
    <property type="match status" value="1"/>
</dbReference>
<evidence type="ECO:0000256" key="3">
    <source>
        <dbReference type="ARBA" id="ARBA00022475"/>
    </source>
</evidence>